<dbReference type="GO" id="GO:0003723">
    <property type="term" value="F:RNA binding"/>
    <property type="evidence" value="ECO:0007669"/>
    <property type="project" value="InterPro"/>
</dbReference>
<accession>A0A6H0ZKY9</accession>
<proteinExistence type="predicted"/>
<protein>
    <submittedName>
        <fullName evidence="2">DUF1062 domain-containing protein</fullName>
    </submittedName>
</protein>
<dbReference type="SUPFAM" id="SSF55174">
    <property type="entry name" value="Alpha-L RNA-binding motif"/>
    <property type="match status" value="1"/>
</dbReference>
<dbReference type="Proteomes" id="UP001155820">
    <property type="component" value="Unassembled WGS sequence"/>
</dbReference>
<keyword evidence="4" id="KW-1185">Reference proteome</keyword>
<reference evidence="2 3" key="2">
    <citation type="submission" date="2020-04" db="EMBL/GenBank/DDBJ databases">
        <title>FDA dAtabase for Regulatory Grade micrObial Sequences (FDA-ARGOS): Supporting development and validation of Infectious Disease Dx tests.</title>
        <authorList>
            <person name="Sciortino C."/>
            <person name="Tallon L."/>
            <person name="Sadzewicz L."/>
            <person name="Vavikolanu K."/>
            <person name="Mehta A."/>
            <person name="Aluvathingal J."/>
            <person name="Nadendla S."/>
            <person name="Nandy P."/>
            <person name="Geyer C."/>
            <person name="Yan Y."/>
            <person name="Sichtig H."/>
        </authorList>
    </citation>
    <scope>NUCLEOTIDE SEQUENCE [LARGE SCALE GENOMIC DNA]</scope>
    <source>
        <strain evidence="2 3">FDAARGOS_633</strain>
    </source>
</reference>
<dbReference type="InterPro" id="IPR036986">
    <property type="entry name" value="S4_RNA-bd_sf"/>
</dbReference>
<dbReference type="Pfam" id="PF06353">
    <property type="entry name" value="DUF1062"/>
    <property type="match status" value="1"/>
</dbReference>
<name>A0A6H0ZKY9_9HYPH</name>
<dbReference type="Gene3D" id="3.10.290.10">
    <property type="entry name" value="RNA-binding S4 domain"/>
    <property type="match status" value="1"/>
</dbReference>
<evidence type="ECO:0000313" key="1">
    <source>
        <dbReference type="EMBL" id="NRF20597.1"/>
    </source>
</evidence>
<evidence type="ECO:0000313" key="4">
    <source>
        <dbReference type="Proteomes" id="UP001155820"/>
    </source>
</evidence>
<evidence type="ECO:0000313" key="2">
    <source>
        <dbReference type="EMBL" id="QIX20440.1"/>
    </source>
</evidence>
<dbReference type="AlphaFoldDB" id="A0A6H0ZKY9"/>
<dbReference type="EMBL" id="JABRWM010000006">
    <property type="protein sequence ID" value="NRF20597.1"/>
    <property type="molecule type" value="Genomic_DNA"/>
</dbReference>
<organism evidence="2 3">
    <name type="scientific">Agrobacterium pusense</name>
    <dbReference type="NCBI Taxonomy" id="648995"/>
    <lineage>
        <taxon>Bacteria</taxon>
        <taxon>Pseudomonadati</taxon>
        <taxon>Pseudomonadota</taxon>
        <taxon>Alphaproteobacteria</taxon>
        <taxon>Hyphomicrobiales</taxon>
        <taxon>Rhizobiaceae</taxon>
        <taxon>Rhizobium/Agrobacterium group</taxon>
        <taxon>Agrobacterium</taxon>
    </lineage>
</organism>
<reference evidence="1" key="1">
    <citation type="submission" date="2019-07" db="EMBL/GenBank/DDBJ databases">
        <title>FDA dAtabase for Regulatory Grade micrObial Sequences (FDA-ARGOS): Supporting development and validation of Infectious Disease Dx tests.</title>
        <authorList>
            <person name="Bachman M."/>
            <person name="Young C."/>
            <person name="Tallon L."/>
            <person name="Sadzewicz L."/>
            <person name="Vavikolanu K."/>
            <person name="Mehta A."/>
            <person name="Aluvathingal J."/>
            <person name="Nadendla S."/>
            <person name="Nandy P."/>
            <person name="Geyer C."/>
            <person name="Yan Y."/>
            <person name="Sichtig H."/>
        </authorList>
    </citation>
    <scope>NUCLEOTIDE SEQUENCE</scope>
    <source>
        <strain evidence="1">FDAARGOS_618</strain>
    </source>
</reference>
<dbReference type="InterPro" id="IPR009412">
    <property type="entry name" value="DUF1062"/>
</dbReference>
<evidence type="ECO:0000313" key="3">
    <source>
        <dbReference type="Proteomes" id="UP000500870"/>
    </source>
</evidence>
<dbReference type="EMBL" id="CP050898">
    <property type="protein sequence ID" value="QIX20440.1"/>
    <property type="molecule type" value="Genomic_DNA"/>
</dbReference>
<sequence length="249" mass="28871">MPCAAMLFQLFTTPEHRHAVPAWVFSCTILVDFRMEDQPTMCNIFRVQWTVTPRTAPQPWIACSGCGEARPFQPSGKIRLNANGRKLDAWLIYRCRICDRSWNRPIFERRTIRDISPSVLEALQNNDPQWIRLETFNLEALRRRSPRVDEFPEFDIVKQIRDESPDWAVAEIDLIVPFQTGIRLDRLLASELGLSRSLLQRLQRGGRIRTHGDASDPWRRQVKNGTRIVIERCDGLDPACLWKSVTAEC</sequence>
<dbReference type="Proteomes" id="UP000500870">
    <property type="component" value="Chromosome 1"/>
</dbReference>
<gene>
    <name evidence="1" type="ORF">FOB26_16170</name>
    <name evidence="2" type="ORF">FOB41_04460</name>
</gene>